<evidence type="ECO:0000256" key="4">
    <source>
        <dbReference type="SAM" id="Coils"/>
    </source>
</evidence>
<protein>
    <recommendedName>
        <fullName evidence="10">Amine oxidase</fullName>
    </recommendedName>
</protein>
<dbReference type="InterPro" id="IPR016197">
    <property type="entry name" value="Chromo-like_dom_sf"/>
</dbReference>
<gene>
    <name evidence="8" type="ORF">AB1Y20_002174</name>
</gene>
<feature type="region of interest" description="Disordered" evidence="5">
    <location>
        <begin position="1562"/>
        <end position="1585"/>
    </location>
</feature>
<dbReference type="SUPFAM" id="SSF51905">
    <property type="entry name" value="FAD/NAD(P)-binding domain"/>
    <property type="match status" value="2"/>
</dbReference>
<evidence type="ECO:0000256" key="3">
    <source>
        <dbReference type="PROSITE-ProRule" id="PRU00042"/>
    </source>
</evidence>
<dbReference type="Gene3D" id="3.90.660.10">
    <property type="match status" value="1"/>
</dbReference>
<dbReference type="SUPFAM" id="SSF54160">
    <property type="entry name" value="Chromo domain-like"/>
    <property type="match status" value="1"/>
</dbReference>
<dbReference type="SMART" id="SM00298">
    <property type="entry name" value="CHROMO"/>
    <property type="match status" value="1"/>
</dbReference>
<dbReference type="GO" id="GO:0008270">
    <property type="term" value="F:zinc ion binding"/>
    <property type="evidence" value="ECO:0007669"/>
    <property type="project" value="UniProtKB-KW"/>
</dbReference>
<feature type="domain" description="C2H2-type" evidence="7">
    <location>
        <begin position="357"/>
        <end position="390"/>
    </location>
</feature>
<dbReference type="InterPro" id="IPR050281">
    <property type="entry name" value="Flavin_monoamine_oxidase"/>
</dbReference>
<evidence type="ECO:0000256" key="1">
    <source>
        <dbReference type="ARBA" id="ARBA00005995"/>
    </source>
</evidence>
<proteinExistence type="inferred from homology"/>
<evidence type="ECO:0008006" key="10">
    <source>
        <dbReference type="Google" id="ProtNLM"/>
    </source>
</evidence>
<keyword evidence="4" id="KW-0175">Coiled coil</keyword>
<keyword evidence="3" id="KW-0862">Zinc</keyword>
<dbReference type="CDD" id="cd00024">
    <property type="entry name" value="CD_CSD"/>
    <property type="match status" value="1"/>
</dbReference>
<feature type="domain" description="Chromo" evidence="6">
    <location>
        <begin position="498"/>
        <end position="543"/>
    </location>
</feature>
<feature type="compositionally biased region" description="Polar residues" evidence="5">
    <location>
        <begin position="1198"/>
        <end position="1211"/>
    </location>
</feature>
<feature type="compositionally biased region" description="Basic and acidic residues" evidence="5">
    <location>
        <begin position="737"/>
        <end position="751"/>
    </location>
</feature>
<feature type="coiled-coil region" evidence="4">
    <location>
        <begin position="454"/>
        <end position="491"/>
    </location>
</feature>
<evidence type="ECO:0000259" key="7">
    <source>
        <dbReference type="PROSITE" id="PS50157"/>
    </source>
</evidence>
<keyword evidence="9" id="KW-1185">Reference proteome</keyword>
<keyword evidence="3" id="KW-0479">Metal-binding</keyword>
<dbReference type="InterPro" id="IPR002937">
    <property type="entry name" value="Amino_oxidase"/>
</dbReference>
<organism evidence="8 9">
    <name type="scientific">Prymnesium parvum</name>
    <name type="common">Toxic golden alga</name>
    <dbReference type="NCBI Taxonomy" id="97485"/>
    <lineage>
        <taxon>Eukaryota</taxon>
        <taxon>Haptista</taxon>
        <taxon>Haptophyta</taxon>
        <taxon>Prymnesiophyceae</taxon>
        <taxon>Prymnesiales</taxon>
        <taxon>Prymnesiaceae</taxon>
        <taxon>Prymnesium</taxon>
    </lineage>
</organism>
<feature type="compositionally biased region" description="Polar residues" evidence="5">
    <location>
        <begin position="1265"/>
        <end position="1276"/>
    </location>
</feature>
<name>A0AB34J8D6_PRYPA</name>
<dbReference type="InterPro" id="IPR000953">
    <property type="entry name" value="Chromo/chromo_shadow_dom"/>
</dbReference>
<feature type="compositionally biased region" description="Low complexity" evidence="5">
    <location>
        <begin position="631"/>
        <end position="654"/>
    </location>
</feature>
<dbReference type="Proteomes" id="UP001515480">
    <property type="component" value="Unassembled WGS sequence"/>
</dbReference>
<evidence type="ECO:0000256" key="2">
    <source>
        <dbReference type="ARBA" id="ARBA00023002"/>
    </source>
</evidence>
<feature type="region of interest" description="Disordered" evidence="5">
    <location>
        <begin position="1129"/>
        <end position="1164"/>
    </location>
</feature>
<dbReference type="SUPFAM" id="SSF54373">
    <property type="entry name" value="FAD-linked reductases, C-terminal domain"/>
    <property type="match status" value="1"/>
</dbReference>
<feature type="region of interest" description="Disordered" evidence="5">
    <location>
        <begin position="1"/>
        <end position="27"/>
    </location>
</feature>
<dbReference type="Gene3D" id="2.40.50.40">
    <property type="match status" value="1"/>
</dbReference>
<feature type="region of interest" description="Disordered" evidence="5">
    <location>
        <begin position="1265"/>
        <end position="1291"/>
    </location>
</feature>
<evidence type="ECO:0000313" key="9">
    <source>
        <dbReference type="Proteomes" id="UP001515480"/>
    </source>
</evidence>
<feature type="region of interest" description="Disordered" evidence="5">
    <location>
        <begin position="718"/>
        <end position="755"/>
    </location>
</feature>
<dbReference type="Pfam" id="PF01593">
    <property type="entry name" value="Amino_oxidase"/>
    <property type="match status" value="2"/>
</dbReference>
<feature type="compositionally biased region" description="Basic and acidic residues" evidence="5">
    <location>
        <begin position="1"/>
        <end position="18"/>
    </location>
</feature>
<keyword evidence="2" id="KW-0560">Oxidoreductase</keyword>
<accession>A0AB34J8D6</accession>
<reference evidence="8 9" key="1">
    <citation type="journal article" date="2024" name="Science">
        <title>Giant polyketide synthase enzymes in the biosynthesis of giant marine polyether toxins.</title>
        <authorList>
            <person name="Fallon T.R."/>
            <person name="Shende V.V."/>
            <person name="Wierzbicki I.H."/>
            <person name="Pendleton A.L."/>
            <person name="Watervoot N.F."/>
            <person name="Auber R.P."/>
            <person name="Gonzalez D.J."/>
            <person name="Wisecaver J.H."/>
            <person name="Moore B.S."/>
        </authorList>
    </citation>
    <scope>NUCLEOTIDE SEQUENCE [LARGE SCALE GENOMIC DNA]</scope>
    <source>
        <strain evidence="8 9">12B1</strain>
    </source>
</reference>
<feature type="region of interest" description="Disordered" evidence="5">
    <location>
        <begin position="624"/>
        <end position="667"/>
    </location>
</feature>
<feature type="compositionally biased region" description="Pro residues" evidence="5">
    <location>
        <begin position="655"/>
        <end position="664"/>
    </location>
</feature>
<evidence type="ECO:0000259" key="6">
    <source>
        <dbReference type="PROSITE" id="PS50013"/>
    </source>
</evidence>
<feature type="region of interest" description="Disordered" evidence="5">
    <location>
        <begin position="1196"/>
        <end position="1229"/>
    </location>
</feature>
<evidence type="ECO:0000313" key="8">
    <source>
        <dbReference type="EMBL" id="KAL1515554.1"/>
    </source>
</evidence>
<dbReference type="Gene3D" id="3.50.50.60">
    <property type="entry name" value="FAD/NAD(P)-binding domain"/>
    <property type="match status" value="2"/>
</dbReference>
<evidence type="ECO:0000256" key="5">
    <source>
        <dbReference type="SAM" id="MobiDB-lite"/>
    </source>
</evidence>
<dbReference type="PROSITE" id="PS50013">
    <property type="entry name" value="CHROMO_2"/>
    <property type="match status" value="1"/>
</dbReference>
<comment type="caution">
    <text evidence="8">The sequence shown here is derived from an EMBL/GenBank/DDBJ whole genome shotgun (WGS) entry which is preliminary data.</text>
</comment>
<dbReference type="PANTHER" id="PTHR10742">
    <property type="entry name" value="FLAVIN MONOAMINE OXIDASE"/>
    <property type="match status" value="1"/>
</dbReference>
<feature type="compositionally biased region" description="Polar residues" evidence="5">
    <location>
        <begin position="1133"/>
        <end position="1146"/>
    </location>
</feature>
<dbReference type="GO" id="GO:0016491">
    <property type="term" value="F:oxidoreductase activity"/>
    <property type="evidence" value="ECO:0007669"/>
    <property type="project" value="UniProtKB-KW"/>
</dbReference>
<dbReference type="PROSITE" id="PS50157">
    <property type="entry name" value="ZINC_FINGER_C2H2_2"/>
    <property type="match status" value="1"/>
</dbReference>
<dbReference type="Pfam" id="PF00385">
    <property type="entry name" value="Chromo"/>
    <property type="match status" value="1"/>
</dbReference>
<dbReference type="InterPro" id="IPR013087">
    <property type="entry name" value="Znf_C2H2_type"/>
</dbReference>
<dbReference type="EMBL" id="JBGBPQ010000011">
    <property type="protein sequence ID" value="KAL1515554.1"/>
    <property type="molecule type" value="Genomic_DNA"/>
</dbReference>
<dbReference type="InterPro" id="IPR023780">
    <property type="entry name" value="Chromo_domain"/>
</dbReference>
<comment type="similarity">
    <text evidence="1">Belongs to the flavin monoamine oxidase family.</text>
</comment>
<keyword evidence="3" id="KW-0863">Zinc-finger</keyword>
<dbReference type="InterPro" id="IPR036188">
    <property type="entry name" value="FAD/NAD-bd_sf"/>
</dbReference>
<dbReference type="PANTHER" id="PTHR10742:SF386">
    <property type="entry name" value="LYSINE-SPECIFIC HISTONE DEMETHYLASE 1A"/>
    <property type="match status" value="1"/>
</dbReference>
<sequence length="1747" mass="185716">MAEKRKANDDPPAEEGRSRRACRQKQSYTEYDEELAAALAHAELHDASSSDASAALSAGLPADSLADFERSCGAIPPALRLQVARLCTLRNHMLARAQRAPSRFLRPAEATRGLAASFQLGADWREAKEGSDAADAAAVYECLSHHGLINSGVVDDHPILAPRRPAGGAGGRAGGSAAPPQRVIVIGAGAAGLAAARQLAMMGHTVTVLEARERIGGRTHTVRVGGEASADMGAMVVTGLRGNPIAALAKQTQSHMHPINNNCRLYLADGTRAPKLLDDAVEREWNALLDQCRAKASPESAPDVSLGAILRESLAQRKDTFEQLELDCAKAQIEGAEALARASRGVTFDGVCDASAYKCEECSSCFTEISQLDRHRLLCLQEWRHVVVRSSKAFSGFEGVCGAQLKGKWEAFLVNSNGKKRRVGTIFDSAELAAAAYAAACREILMEQLEVERRGEAEREAMRAKVAAAELKQQEARARGAEKAAQEVRRVAVDEGEYAVDKILGDRVTQHMLGHRVEYHVSWRGYGDTTWEPAENLRSCAKLKEYLAGKQDMLTGGASQGPAPQLGRLKLVCPHCATHLLVKADAAMMARAVQCRFRCPKCSKTFSLAADWMRAIFSGASPPAQPPPLAAPSAAPSAPSAAPSSAPSAPSAAPSAPPLQPPPAASGEGQRTFACTCMFCNAAIRFKLHPSPRGGVVTTTCFKCLKQLKVKLPPLAPAAPAAPPAAEPQRAPPVSLREAREQREAARKQEAEDNDEPLTIPQMLIGWHMANLEYANGSQLYNLSNRWWNADDEFDFGGTHFLLPEGYCGLLEKVRDGLDIRFRHCVRSVSRLAAGVSVEVLVDGAARQMEADVCICTLPLGVLKAADVAFNPPLPSHKVDAIERLGFGILNKVLLVFSSPFWSAMEGRADFFGFCAPTALRRGEAFQFWNLHRCTGRPMLLVLHAGRAAHRNGTAEEREKGALDATLDALRSIFGADKVPAPIATMVTRWEDDPYARGVYSHIALGATTHEYDVMAEPLWDGTLLWAGEATSREHPATVAGAYLSGMREAARLCCRLHREGRGLAPPCLLAEGAARTARVEKSKSPRGRPTHAKRANNAHSLCIQCRNPSWHMKHTCGRSVESLGAGAPVAAANQSPVKQAASQDPASEELLQQDDGTSGTDEQRLQCVQCRDPSSHMAHTCGKSVESLGAGAPVAAANQSPVKQAASQDPASEELLQQDDGTSGTDEQRLQCVQCRDPSSHMAHTCGKRVESLGAVAPVAAANQSPVEQAASQDPASEELLQQDDGTSGTDEQRLQCVQCRDPSSHMAHTCAKGVGSCGDVAPVAAANQSPVEQAASQLTSDEMLQQDGGASGKSHQKLQCAQCRNPSLHMKHTCGRGVGSRGAVAPVAAVTQSPVEQDASHEGASSADHHKTLQCVQCRNPSLHMKHTCGRGVGSRGAVAPVAAVNRSRVEQAASHKGTSSAAHHQKLQCAQCRNPSSHMKHTCGKGVGSRGAVPPVTAVNRSPVEQDASHKGTSSADHHKTLQCVQCLNPSWHMKHTCGKGVGSRGAVAPVAAANQSRVEQAASQLTSDESLQQDGGASGTNHQKLQCAQCRNPSSHMKHTCGRGVGSRGAVAPVASVNQSRVEQAASQLTDRFESIQQDDWTSAAHHHKKLQCAQCRNPSSHMKHTCGKGVGSRGAVAPVTALNRSPVEQDASHEGTSSADHHKTLQCVQCRNPSSHMKHTCGKGVGSRGAVAPAGILNQTLT</sequence>